<reference evidence="3" key="2">
    <citation type="submission" date="2013-12" db="EMBL/GenBank/DDBJ databases">
        <authorList>
            <person name="Yu Y."/>
            <person name="Lee S."/>
            <person name="de Baynast K."/>
            <person name="Wissotski M."/>
            <person name="Liu L."/>
            <person name="Talag J."/>
            <person name="Goicoechea J."/>
            <person name="Angelova A."/>
            <person name="Jetty R."/>
            <person name="Kudrna D."/>
            <person name="Golser W."/>
            <person name="Rivera L."/>
            <person name="Zhang J."/>
            <person name="Wing R."/>
        </authorList>
    </citation>
    <scope>NUCLEOTIDE SEQUENCE</scope>
</reference>
<dbReference type="Proteomes" id="UP000032180">
    <property type="component" value="Chromosome 7"/>
</dbReference>
<evidence type="ECO:0000256" key="1">
    <source>
        <dbReference type="SAM" id="Phobius"/>
    </source>
</evidence>
<evidence type="ECO:0000313" key="2">
    <source>
        <dbReference type="EnsemblPlants" id="LPERR07G04150.1"/>
    </source>
</evidence>
<organism evidence="2 3">
    <name type="scientific">Leersia perrieri</name>
    <dbReference type="NCBI Taxonomy" id="77586"/>
    <lineage>
        <taxon>Eukaryota</taxon>
        <taxon>Viridiplantae</taxon>
        <taxon>Streptophyta</taxon>
        <taxon>Embryophyta</taxon>
        <taxon>Tracheophyta</taxon>
        <taxon>Spermatophyta</taxon>
        <taxon>Magnoliopsida</taxon>
        <taxon>Liliopsida</taxon>
        <taxon>Poales</taxon>
        <taxon>Poaceae</taxon>
        <taxon>BOP clade</taxon>
        <taxon>Oryzoideae</taxon>
        <taxon>Oryzeae</taxon>
        <taxon>Oryzinae</taxon>
        <taxon>Leersia</taxon>
    </lineage>
</organism>
<reference evidence="2 3" key="1">
    <citation type="submission" date="2012-08" db="EMBL/GenBank/DDBJ databases">
        <title>Oryza genome evolution.</title>
        <authorList>
            <person name="Wing R.A."/>
        </authorList>
    </citation>
    <scope>NUCLEOTIDE SEQUENCE</scope>
</reference>
<dbReference type="HOGENOM" id="CLU_2416484_0_0_1"/>
<sequence length="92" mass="10429">MGPIVYGSICHLNVLRGSQSNTDLYKSYYLARVAARVSLIFGMMILEIPFTLYSNGCRIVSPCVRTNTYAGYACWAHYFAPVFFVNVRFRDA</sequence>
<name>A0A0D9WW22_9ORYZ</name>
<keyword evidence="1" id="KW-0812">Transmembrane</keyword>
<dbReference type="Gramene" id="LPERR07G04150.1">
    <property type="protein sequence ID" value="LPERR07G04150.1"/>
    <property type="gene ID" value="LPERR07G04150"/>
</dbReference>
<proteinExistence type="predicted"/>
<keyword evidence="1" id="KW-1133">Transmembrane helix</keyword>
<dbReference type="AlphaFoldDB" id="A0A0D9WW22"/>
<reference evidence="2" key="3">
    <citation type="submission" date="2015-04" db="UniProtKB">
        <authorList>
            <consortium name="EnsemblPlants"/>
        </authorList>
    </citation>
    <scope>IDENTIFICATION</scope>
</reference>
<evidence type="ECO:0000313" key="3">
    <source>
        <dbReference type="Proteomes" id="UP000032180"/>
    </source>
</evidence>
<accession>A0A0D9WW22</accession>
<keyword evidence="1" id="KW-0472">Membrane</keyword>
<protein>
    <submittedName>
        <fullName evidence="2">Uncharacterized protein</fullName>
    </submittedName>
</protein>
<keyword evidence="3" id="KW-1185">Reference proteome</keyword>
<feature type="transmembrane region" description="Helical" evidence="1">
    <location>
        <begin position="33"/>
        <end position="53"/>
    </location>
</feature>
<dbReference type="EnsemblPlants" id="LPERR07G04150.1">
    <property type="protein sequence ID" value="LPERR07G04150.1"/>
    <property type="gene ID" value="LPERR07G04150"/>
</dbReference>